<dbReference type="AlphaFoldDB" id="A0A7S4U7L0"/>
<accession>A0A7S4U7L0</accession>
<evidence type="ECO:0000313" key="2">
    <source>
        <dbReference type="EMBL" id="CAE2332646.1"/>
    </source>
</evidence>
<keyword evidence="1" id="KW-1133">Transmembrane helix</keyword>
<keyword evidence="1" id="KW-0812">Transmembrane</keyword>
<reference evidence="2" key="1">
    <citation type="submission" date="2021-01" db="EMBL/GenBank/DDBJ databases">
        <authorList>
            <person name="Corre E."/>
            <person name="Pelletier E."/>
            <person name="Niang G."/>
            <person name="Scheremetjew M."/>
            <person name="Finn R."/>
            <person name="Kale V."/>
            <person name="Holt S."/>
            <person name="Cochrane G."/>
            <person name="Meng A."/>
            <person name="Brown T."/>
            <person name="Cohen L."/>
        </authorList>
    </citation>
    <scope>NUCLEOTIDE SEQUENCE</scope>
    <source>
        <strain evidence="2">CCMP 2712</strain>
    </source>
</reference>
<dbReference type="EMBL" id="HBKN01043661">
    <property type="protein sequence ID" value="CAE2332646.1"/>
    <property type="molecule type" value="Transcribed_RNA"/>
</dbReference>
<keyword evidence="1" id="KW-0472">Membrane</keyword>
<organism evidence="2">
    <name type="scientific">Guillardia theta</name>
    <name type="common">Cryptophyte</name>
    <name type="synonym">Cryptomonas phi</name>
    <dbReference type="NCBI Taxonomy" id="55529"/>
    <lineage>
        <taxon>Eukaryota</taxon>
        <taxon>Cryptophyceae</taxon>
        <taxon>Pyrenomonadales</taxon>
        <taxon>Geminigeraceae</taxon>
        <taxon>Guillardia</taxon>
    </lineage>
</organism>
<evidence type="ECO:0000256" key="1">
    <source>
        <dbReference type="SAM" id="Phobius"/>
    </source>
</evidence>
<gene>
    <name evidence="2" type="ORF">GTHE00462_LOCUS34195</name>
</gene>
<proteinExistence type="predicted"/>
<sequence>MHMKKSAARLCYQSPKQATIDVQSTQSFSWLLIVESTSCRALIVFLIFFVGRMLSFLPIYSLGLSTFAGYNTKENSPMTPGMGLNRDKNGYYYPEFQRVKQGDWRFQNYDMDTSYLIPEVNAYESDGAFSGPGANLDIAMIA</sequence>
<protein>
    <submittedName>
        <fullName evidence="2">Uncharacterized protein</fullName>
    </submittedName>
</protein>
<feature type="transmembrane region" description="Helical" evidence="1">
    <location>
        <begin position="41"/>
        <end position="63"/>
    </location>
</feature>
<name>A0A7S4U7L0_GUITH</name>